<feature type="region of interest" description="Disordered" evidence="1">
    <location>
        <begin position="1089"/>
        <end position="1123"/>
    </location>
</feature>
<dbReference type="PROSITE" id="PS50181">
    <property type="entry name" value="FBOX"/>
    <property type="match status" value="1"/>
</dbReference>
<dbReference type="GO" id="GO:0031146">
    <property type="term" value="P:SCF-dependent proteasomal ubiquitin-dependent protein catabolic process"/>
    <property type="evidence" value="ECO:0007669"/>
    <property type="project" value="EnsemblFungi"/>
</dbReference>
<evidence type="ECO:0000259" key="2">
    <source>
        <dbReference type="PROSITE" id="PS50181"/>
    </source>
</evidence>
<dbReference type="FunCoup" id="H2AXN0">
    <property type="interactions" value="270"/>
</dbReference>
<dbReference type="GO" id="GO:0000209">
    <property type="term" value="P:protein polyubiquitination"/>
    <property type="evidence" value="ECO:0007669"/>
    <property type="project" value="EnsemblFungi"/>
</dbReference>
<dbReference type="PANTHER" id="PTHR13318:SF247">
    <property type="entry name" value="GH16156P"/>
    <property type="match status" value="1"/>
</dbReference>
<dbReference type="GO" id="GO:0010828">
    <property type="term" value="P:positive regulation of D-glucose transmembrane transport"/>
    <property type="evidence" value="ECO:0007669"/>
    <property type="project" value="EnsemblFungi"/>
</dbReference>
<dbReference type="InterPro" id="IPR032675">
    <property type="entry name" value="LRR_dom_sf"/>
</dbReference>
<dbReference type="EMBL" id="HE650827">
    <property type="protein sequence ID" value="CCF59130.1"/>
    <property type="molecule type" value="Genomic_DNA"/>
</dbReference>
<feature type="compositionally biased region" description="Low complexity" evidence="1">
    <location>
        <begin position="82"/>
        <end position="97"/>
    </location>
</feature>
<dbReference type="RefSeq" id="XP_003958265.1">
    <property type="nucleotide sequence ID" value="XM_003958216.1"/>
</dbReference>
<dbReference type="OrthoDB" id="10257471at2759"/>
<dbReference type="Pfam" id="PF12937">
    <property type="entry name" value="F-box-like"/>
    <property type="match status" value="1"/>
</dbReference>
<dbReference type="InterPro" id="IPR057207">
    <property type="entry name" value="FBXL15_LRR"/>
</dbReference>
<feature type="compositionally biased region" description="Low complexity" evidence="1">
    <location>
        <begin position="1090"/>
        <end position="1103"/>
    </location>
</feature>
<dbReference type="Pfam" id="PF25372">
    <property type="entry name" value="DUF7885"/>
    <property type="match status" value="1"/>
</dbReference>
<dbReference type="GO" id="GO:0005634">
    <property type="term" value="C:nucleus"/>
    <property type="evidence" value="ECO:0007669"/>
    <property type="project" value="EnsemblFungi"/>
</dbReference>
<dbReference type="AlphaFoldDB" id="H2AXN0"/>
<dbReference type="Gene3D" id="3.80.10.10">
    <property type="entry name" value="Ribonuclease Inhibitor"/>
    <property type="match status" value="4"/>
</dbReference>
<dbReference type="SMART" id="SM00367">
    <property type="entry name" value="LRR_CC"/>
    <property type="match status" value="9"/>
</dbReference>
<organism evidence="3 4">
    <name type="scientific">Kazachstania africana (strain ATCC 22294 / BCRC 22015 / CBS 2517 / CECT 1963 / NBRC 1671 / NRRL Y-8276)</name>
    <name type="common">Yeast</name>
    <name type="synonym">Kluyveromyces africanus</name>
    <dbReference type="NCBI Taxonomy" id="1071382"/>
    <lineage>
        <taxon>Eukaryota</taxon>
        <taxon>Fungi</taxon>
        <taxon>Dikarya</taxon>
        <taxon>Ascomycota</taxon>
        <taxon>Saccharomycotina</taxon>
        <taxon>Saccharomycetes</taxon>
        <taxon>Saccharomycetales</taxon>
        <taxon>Saccharomycetaceae</taxon>
        <taxon>Kazachstania</taxon>
    </lineage>
</organism>
<name>H2AXN0_KAZAF</name>
<dbReference type="KEGG" id="kaf:KAFR_0G00970"/>
<dbReference type="Proteomes" id="UP000005220">
    <property type="component" value="Chromosome 7"/>
</dbReference>
<dbReference type="GO" id="GO:0034599">
    <property type="term" value="P:cellular response to oxidative stress"/>
    <property type="evidence" value="ECO:0007669"/>
    <property type="project" value="EnsemblFungi"/>
</dbReference>
<dbReference type="GO" id="GO:0019005">
    <property type="term" value="C:SCF ubiquitin ligase complex"/>
    <property type="evidence" value="ECO:0007669"/>
    <property type="project" value="EnsemblFungi"/>
</dbReference>
<dbReference type="GO" id="GO:0000142">
    <property type="term" value="C:cellular bud neck contractile ring"/>
    <property type="evidence" value="ECO:0007669"/>
    <property type="project" value="EnsemblFungi"/>
</dbReference>
<feature type="region of interest" description="Disordered" evidence="1">
    <location>
        <begin position="70"/>
        <end position="97"/>
    </location>
</feature>
<dbReference type="GeneID" id="13884621"/>
<dbReference type="HOGENOM" id="CLU_008058_0_0_1"/>
<dbReference type="GO" id="GO:0000751">
    <property type="term" value="P:mitotic cell cycle G1 arrest in response to pheromone"/>
    <property type="evidence" value="ECO:0007669"/>
    <property type="project" value="EnsemblFungi"/>
</dbReference>
<reference evidence="3 4" key="1">
    <citation type="journal article" date="2011" name="Proc. Natl. Acad. Sci. U.S.A.">
        <title>Evolutionary erosion of yeast sex chromosomes by mating-type switching accidents.</title>
        <authorList>
            <person name="Gordon J.L."/>
            <person name="Armisen D."/>
            <person name="Proux-Wera E."/>
            <person name="Oheigeartaigh S.S."/>
            <person name="Byrne K.P."/>
            <person name="Wolfe K.H."/>
        </authorList>
    </citation>
    <scope>NUCLEOTIDE SEQUENCE [LARGE SCALE GENOMIC DNA]</scope>
    <source>
        <strain evidence="4">ATCC 22294 / BCRC 22015 / CBS 2517 / CECT 1963 / NBRC 1671 / NRRL Y-8276</strain>
    </source>
</reference>
<dbReference type="GO" id="GO:0030674">
    <property type="term" value="F:protein-macromolecule adaptor activity"/>
    <property type="evidence" value="ECO:0007669"/>
    <property type="project" value="EnsemblFungi"/>
</dbReference>
<dbReference type="GO" id="GO:0071406">
    <property type="term" value="P:cellular response to methylmercury"/>
    <property type="evidence" value="ECO:0007669"/>
    <property type="project" value="EnsemblFungi"/>
</dbReference>
<dbReference type="SUPFAM" id="SSF52047">
    <property type="entry name" value="RNI-like"/>
    <property type="match status" value="1"/>
</dbReference>
<feature type="domain" description="F-box" evidence="2">
    <location>
        <begin position="289"/>
        <end position="336"/>
    </location>
</feature>
<proteinExistence type="predicted"/>
<dbReference type="InParanoid" id="H2AXN0"/>
<dbReference type="GO" id="GO:0000082">
    <property type="term" value="P:G1/S transition of mitotic cell cycle"/>
    <property type="evidence" value="ECO:0007669"/>
    <property type="project" value="EnsemblFungi"/>
</dbReference>
<dbReference type="InterPro" id="IPR001810">
    <property type="entry name" value="F-box_dom"/>
</dbReference>
<keyword evidence="4" id="KW-1185">Reference proteome</keyword>
<dbReference type="eggNOG" id="KOG1947">
    <property type="taxonomic scope" value="Eukaryota"/>
</dbReference>
<dbReference type="GO" id="GO:0004842">
    <property type="term" value="F:ubiquitin-protein transferase activity"/>
    <property type="evidence" value="ECO:0007669"/>
    <property type="project" value="EnsemblFungi"/>
</dbReference>
<sequence length="1123" mass="128775">MNPNNFNNRFPFNNLVSSDPGQQQATQNLQHGQFSTSELIPDRSLTDLRSTSNPNGAAIQNQLRSSGNHMAFLRDPNSFTTDNNNDNNNNNVAHSLQNSSNNINNNFINLSQLNYFSDDSFSNLDPSDLETINLFQIVLQEKVENFLNEIENRRHAILDEIELDNMKLRQMELAENATAMNFLNKLQCIRLRAIEVETMELQKLRIKIMNIVEEYKRAMVHYSKAKAEGKNVENPTDKFYNWVDTLVLNDASHLTDGLQEVSNYSRQLVQTLQSEMFKPNASSNTSSLVFPLHRLPSEILHLVLDKLNSKSDTVNLLTVCKLWALIIVKILYYRPHINKKQQLDLFLRTMKLHSNRTVFNYRLMIKRLNFSFVGDYIHDDELHYFIGCNNLERLTLVFCKHITSGPVSEILKGCKFLQSVDITGIKEVKDNVFNTLADGCPRVQGFYVPVAKAVSFQALNNFVLHAPMLKRVKITSSNTMNDELLNILSDKCPMLVEVDITDCPNVHDDSLLKMFSKLTQLREFRITHNMNITDKLFVELSKSLNMLPSLRLIDLSNCENFTDKTVEKIVDLAPKLRNIFLGKCSRITDNSLFHLARLGKNLQTVHFGHCFNITDQGVRVLVQSCPRIQYVDFACCTNLTNRTLYELSDLSKLKRIGLVKCSQMTDEGLLNMISLRGRNDSLERVHLSYCSNLTIYPIYELLMACPRLSHLSLTAVPSFLRPDITQFCRPAPSDFSDNQRQIFCVFSGKGVHKLRHYLMSLTTPTNGPQTDINEVLSKYIVSHNLLQSNEGLETGISRITGELNQDSAAILAAAGLSHIPGLTADMTFQNINFERLDEVFSWYDNTYKGELSINKDELNNLMSLVDKKFIEDPFNSEYDDIDPEIAAGANRDLNSDMCHIVRRFHELDEHIDDFEVNVASLARVQYQFTGFLLHEMAQTFIQMVELNRLINLVQDRVYEAKIERDLKGLYIWRILFADKFTELLHKFKISTVVLRLYLKDSIMLLTRQREIALANERNVWNNTETNNNNINLNMNLMGAIDESNNDNATANNFTRLNDPTREGVGFWQQLGERVPLTADQMRIIQFGIRNPQNDQNDQNLGQDVVSDVQMEDRSETPDEEEEA</sequence>
<evidence type="ECO:0000313" key="3">
    <source>
        <dbReference type="EMBL" id="CCF59130.1"/>
    </source>
</evidence>
<feature type="compositionally biased region" description="Polar residues" evidence="1">
    <location>
        <begin position="15"/>
        <end position="31"/>
    </location>
</feature>
<dbReference type="PANTHER" id="PTHR13318">
    <property type="entry name" value="PARTNER OF PAIRED, ISOFORM B-RELATED"/>
    <property type="match status" value="1"/>
</dbReference>
<protein>
    <recommendedName>
        <fullName evidence="2">F-box domain-containing protein</fullName>
    </recommendedName>
</protein>
<gene>
    <name evidence="3" type="primary">KAFR0G00970</name>
    <name evidence="3" type="ORF">KAFR_0G00970</name>
</gene>
<evidence type="ECO:0000313" key="4">
    <source>
        <dbReference type="Proteomes" id="UP000005220"/>
    </source>
</evidence>
<feature type="region of interest" description="Disordered" evidence="1">
    <location>
        <begin position="1"/>
        <end position="31"/>
    </location>
</feature>
<dbReference type="InterPro" id="IPR006553">
    <property type="entry name" value="Leu-rich_rpt_Cys-con_subtyp"/>
</dbReference>
<dbReference type="STRING" id="1071382.H2AXN0"/>
<accession>H2AXN0</accession>
<evidence type="ECO:0000256" key="1">
    <source>
        <dbReference type="SAM" id="MobiDB-lite"/>
    </source>
</evidence>
<feature type="compositionally biased region" description="Low complexity" evidence="1">
    <location>
        <begin position="1"/>
        <end position="14"/>
    </location>
</feature>